<accession>A0A371J0Z4</accession>
<dbReference type="SUPFAM" id="SSF56601">
    <property type="entry name" value="beta-lactamase/transpeptidase-like"/>
    <property type="match status" value="1"/>
</dbReference>
<dbReference type="InterPro" id="IPR001460">
    <property type="entry name" value="PCN-bd_Tpept"/>
</dbReference>
<dbReference type="AlphaFoldDB" id="A0A371J0Z4"/>
<feature type="domain" description="NTF2-like N-terminal transpeptidase" evidence="6">
    <location>
        <begin position="31"/>
        <end position="143"/>
    </location>
</feature>
<sequence length="666" mass="73205">MGKKVKKISILVLSIILSSVLIIGCSNGDKASEILTKYQSSWIAKNYEGMYELLSSDSKEYISKEDFVKKYNNIYSAIGANNIKIKLLEENKSSDEINFSLSMNTILGDMKFDDFKVNIVKEDKDYKIKWDESLIFPQMIEGDKVRVQNEHAKRGSIFDRNDELLAGNGIVKLIGIHPSIFETNKDEKIKNIASILDISEEVISKKLDANSNPEHLVEVVSISSDEADKINELVGIKGVKVLDKNSRIYAKGEATGNLVGYIGAITSEELEKGEGKGYSSSSLIGKGGLEKVYDDKLRGSDGGHIYIERGDEQITVSKKEAKNGEDIKLSIDLGLQTKIYSEMNREKGASTAIDPKTGEVLAMVSSPSYDSNTLVTYTSKTQADVWKQSEKAEFNNRANDVYSPGSTMKLITAAIGLESGAINPDDAMNIDGLNWQKSSSWGDYKITRVKDKSPINLKDAMKYSDNIYFADKAIKVGSETFVNKSKDFGIGEDMKFEYPMAKSQISNDGSLEKEILLADTGYGQGEVLMSPLDVALAYSAIGNEGNIMQPRLVVSKNNEPKVWKKAIDNKYLPVLVDSCLSVVNDEDGAATDAKIEGINIAGKTGTAEIKNSKEDTSGSENGWFVALNTDDSKIVVSMIIEDVKSKGGSTYVVPKVKNAMQYYLTR</sequence>
<dbReference type="Gene3D" id="3.30.1390.30">
    <property type="entry name" value="Penicillin-binding protein 2a, domain 3"/>
    <property type="match status" value="1"/>
</dbReference>
<dbReference type="GO" id="GO:0008658">
    <property type="term" value="F:penicillin binding"/>
    <property type="evidence" value="ECO:0007669"/>
    <property type="project" value="InterPro"/>
</dbReference>
<dbReference type="PROSITE" id="PS51257">
    <property type="entry name" value="PROKAR_LIPOPROTEIN"/>
    <property type="match status" value="1"/>
</dbReference>
<comment type="subcellular location">
    <subcellularLocation>
        <location evidence="1">Membrane</location>
    </subcellularLocation>
</comment>
<dbReference type="Gene3D" id="3.90.1310.10">
    <property type="entry name" value="Penicillin-binding protein 2a (Domain 2)"/>
    <property type="match status" value="1"/>
</dbReference>
<evidence type="ECO:0000256" key="3">
    <source>
        <dbReference type="ARBA" id="ARBA00023136"/>
    </source>
</evidence>
<dbReference type="Gene3D" id="3.10.450.100">
    <property type="entry name" value="NTF2-like, domain 1"/>
    <property type="match status" value="1"/>
</dbReference>
<dbReference type="GO" id="GO:0005886">
    <property type="term" value="C:plasma membrane"/>
    <property type="evidence" value="ECO:0007669"/>
    <property type="project" value="TreeGrafter"/>
</dbReference>
<organism evidence="7 8">
    <name type="scientific">Romboutsia weinsteinii</name>
    <dbReference type="NCBI Taxonomy" id="2020949"/>
    <lineage>
        <taxon>Bacteria</taxon>
        <taxon>Bacillati</taxon>
        <taxon>Bacillota</taxon>
        <taxon>Clostridia</taxon>
        <taxon>Peptostreptococcales</taxon>
        <taxon>Peptostreptococcaceae</taxon>
        <taxon>Romboutsia</taxon>
    </lineage>
</organism>
<dbReference type="Pfam" id="PF00905">
    <property type="entry name" value="Transpeptidase"/>
    <property type="match status" value="1"/>
</dbReference>
<evidence type="ECO:0000259" key="4">
    <source>
        <dbReference type="Pfam" id="PF00905"/>
    </source>
</evidence>
<keyword evidence="8" id="KW-1185">Reference proteome</keyword>
<keyword evidence="3" id="KW-0472">Membrane</keyword>
<dbReference type="GO" id="GO:0046677">
    <property type="term" value="P:response to antibiotic"/>
    <property type="evidence" value="ECO:0007669"/>
    <property type="project" value="InterPro"/>
</dbReference>
<evidence type="ECO:0000256" key="2">
    <source>
        <dbReference type="ARBA" id="ARBA00007171"/>
    </source>
</evidence>
<feature type="domain" description="Penicillin-binding protein dimerisation" evidence="5">
    <location>
        <begin position="151"/>
        <end position="307"/>
    </location>
</feature>
<dbReference type="Pfam" id="PF05223">
    <property type="entry name" value="MecA_N"/>
    <property type="match status" value="1"/>
</dbReference>
<dbReference type="SUPFAM" id="SSF54427">
    <property type="entry name" value="NTF2-like"/>
    <property type="match status" value="1"/>
</dbReference>
<evidence type="ECO:0000313" key="8">
    <source>
        <dbReference type="Proteomes" id="UP000215694"/>
    </source>
</evidence>
<dbReference type="Pfam" id="PF03717">
    <property type="entry name" value="PBP_dimer"/>
    <property type="match status" value="1"/>
</dbReference>
<name>A0A371J0Z4_9FIRM</name>
<evidence type="ECO:0000259" key="5">
    <source>
        <dbReference type="Pfam" id="PF03717"/>
    </source>
</evidence>
<dbReference type="SUPFAM" id="SSF56519">
    <property type="entry name" value="Penicillin binding protein dimerisation domain"/>
    <property type="match status" value="1"/>
</dbReference>
<dbReference type="InterPro" id="IPR012338">
    <property type="entry name" value="Beta-lactam/transpept-like"/>
</dbReference>
<evidence type="ECO:0000259" key="6">
    <source>
        <dbReference type="Pfam" id="PF05223"/>
    </source>
</evidence>
<reference evidence="7 8" key="1">
    <citation type="journal article" date="2017" name="Genome Announc.">
        <title>Draft Genome Sequence of Romboutsia weinsteinii sp. nov. Strain CCRI-19649(T) Isolated from Surface Water.</title>
        <authorList>
            <person name="Maheux A.F."/>
            <person name="Boudreau D.K."/>
            <person name="Berube E."/>
            <person name="Boissinot M."/>
            <person name="Cantin P."/>
            <person name="Raymond F."/>
            <person name="Corbeil J."/>
            <person name="Omar R.F."/>
            <person name="Bergeron M.G."/>
        </authorList>
    </citation>
    <scope>NUCLEOTIDE SEQUENCE [LARGE SCALE GENOMIC DNA]</scope>
    <source>
        <strain evidence="7 8">CCRI-19649</strain>
    </source>
</reference>
<dbReference type="GO" id="GO:0071555">
    <property type="term" value="P:cell wall organization"/>
    <property type="evidence" value="ECO:0007669"/>
    <property type="project" value="TreeGrafter"/>
</dbReference>
<feature type="domain" description="Penicillin-binding protein transpeptidase" evidence="4">
    <location>
        <begin position="349"/>
        <end position="661"/>
    </location>
</feature>
<evidence type="ECO:0000313" key="7">
    <source>
        <dbReference type="EMBL" id="RDY26472.1"/>
    </source>
</evidence>
<dbReference type="Gene3D" id="3.40.710.10">
    <property type="entry name" value="DD-peptidase/beta-lactamase superfamily"/>
    <property type="match status" value="1"/>
</dbReference>
<protein>
    <submittedName>
        <fullName evidence="7">Penicillin-binding transpeptidase domain-containing protein</fullName>
    </submittedName>
</protein>
<proteinExistence type="inferred from homology"/>
<dbReference type="PANTHER" id="PTHR30627:SF25">
    <property type="entry name" value="PENICILLIN-BINDING PROTEIN 3"/>
    <property type="match status" value="1"/>
</dbReference>
<evidence type="ECO:0000256" key="1">
    <source>
        <dbReference type="ARBA" id="ARBA00004370"/>
    </source>
</evidence>
<dbReference type="GO" id="GO:0071972">
    <property type="term" value="F:peptidoglycan L,D-transpeptidase activity"/>
    <property type="evidence" value="ECO:0007669"/>
    <property type="project" value="TreeGrafter"/>
</dbReference>
<dbReference type="EMBL" id="NOJY02000026">
    <property type="protein sequence ID" value="RDY26472.1"/>
    <property type="molecule type" value="Genomic_DNA"/>
</dbReference>
<dbReference type="InterPro" id="IPR050515">
    <property type="entry name" value="Beta-lactam/transpept"/>
</dbReference>
<dbReference type="PANTHER" id="PTHR30627">
    <property type="entry name" value="PEPTIDOGLYCAN D,D-TRANSPEPTIDASE"/>
    <property type="match status" value="1"/>
</dbReference>
<dbReference type="Proteomes" id="UP000215694">
    <property type="component" value="Unassembled WGS sequence"/>
</dbReference>
<dbReference type="RefSeq" id="WP_094367368.1">
    <property type="nucleotide sequence ID" value="NZ_NOJY02000026.1"/>
</dbReference>
<gene>
    <name evidence="7" type="ORF">CHL78_013355</name>
</gene>
<dbReference type="InterPro" id="IPR005311">
    <property type="entry name" value="PBP_dimer"/>
</dbReference>
<comment type="similarity">
    <text evidence="2">Belongs to the transpeptidase family.</text>
</comment>
<dbReference type="InterPro" id="IPR032710">
    <property type="entry name" value="NTF2-like_dom_sf"/>
</dbReference>
<comment type="caution">
    <text evidence="7">The sequence shown here is derived from an EMBL/GenBank/DDBJ whole genome shotgun (WGS) entry which is preliminary data.</text>
</comment>
<dbReference type="InterPro" id="IPR007887">
    <property type="entry name" value="MecA_N"/>
</dbReference>
<dbReference type="OrthoDB" id="9766847at2"/>
<dbReference type="InterPro" id="IPR036138">
    <property type="entry name" value="PBP_dimer_sf"/>
</dbReference>